<dbReference type="Proteomes" id="UP000585474">
    <property type="component" value="Unassembled WGS sequence"/>
</dbReference>
<dbReference type="GO" id="GO:0003677">
    <property type="term" value="F:DNA binding"/>
    <property type="evidence" value="ECO:0007669"/>
    <property type="project" value="UniProtKB-KW"/>
</dbReference>
<feature type="domain" description="DNA-directed RNA polymerase C-terminal" evidence="17">
    <location>
        <begin position="310"/>
        <end position="592"/>
    </location>
</feature>
<comment type="catalytic activity">
    <reaction evidence="12 13">
        <text>DNA(n) + a 2'-deoxyribonucleoside 5'-triphosphate = DNA(n+1) + diphosphate</text>
        <dbReference type="Rhea" id="RHEA:22508"/>
        <dbReference type="Rhea" id="RHEA-COMP:17339"/>
        <dbReference type="Rhea" id="RHEA-COMP:17340"/>
        <dbReference type="ChEBI" id="CHEBI:33019"/>
        <dbReference type="ChEBI" id="CHEBI:61560"/>
        <dbReference type="ChEBI" id="CHEBI:173112"/>
        <dbReference type="EC" id="2.7.7.7"/>
    </reaction>
</comment>
<evidence type="ECO:0000256" key="9">
    <source>
        <dbReference type="ARBA" id="ARBA00023125"/>
    </source>
</evidence>
<dbReference type="EMBL" id="BJWL01000049">
    <property type="protein sequence ID" value="GFS28696.1"/>
    <property type="molecule type" value="Genomic_DNA"/>
</dbReference>
<dbReference type="GO" id="GO:0003887">
    <property type="term" value="F:DNA-directed DNA polymerase activity"/>
    <property type="evidence" value="ECO:0007669"/>
    <property type="project" value="UniProtKB-KW"/>
</dbReference>
<dbReference type="InterPro" id="IPR012337">
    <property type="entry name" value="RNaseH-like_sf"/>
</dbReference>
<dbReference type="PROSITE" id="PS00489">
    <property type="entry name" value="RNA_POL_PHAGE_2"/>
    <property type="match status" value="1"/>
</dbReference>
<dbReference type="InterPro" id="IPR036397">
    <property type="entry name" value="RNaseH_sf"/>
</dbReference>
<dbReference type="PANTHER" id="PTHR33568">
    <property type="entry name" value="DNA POLYMERASE"/>
    <property type="match status" value="1"/>
</dbReference>
<reference evidence="20" key="1">
    <citation type="submission" date="2019-07" db="EMBL/GenBank/DDBJ databases">
        <title>De Novo Assembly of kiwifruit Actinidia rufa.</title>
        <authorList>
            <person name="Sugita-Konishi S."/>
            <person name="Sato K."/>
            <person name="Mori E."/>
            <person name="Abe Y."/>
            <person name="Kisaki G."/>
            <person name="Hamano K."/>
            <person name="Suezawa K."/>
            <person name="Otani M."/>
            <person name="Fukuda T."/>
            <person name="Manabe T."/>
            <person name="Gomi K."/>
            <person name="Tabuchi M."/>
            <person name="Akimitsu K."/>
            <person name="Kataoka I."/>
        </authorList>
    </citation>
    <scope>NUCLEOTIDE SEQUENCE [LARGE SCALE GENOMIC DNA]</scope>
    <source>
        <strain evidence="20">cv. Fuchu</strain>
    </source>
</reference>
<dbReference type="Pfam" id="PF03175">
    <property type="entry name" value="DNA_pol_B_2"/>
    <property type="match status" value="2"/>
</dbReference>
<proteinExistence type="inferred from homology"/>
<dbReference type="InterPro" id="IPR043502">
    <property type="entry name" value="DNA/RNA_pol_sf"/>
</dbReference>
<evidence type="ECO:0000256" key="4">
    <source>
        <dbReference type="ARBA" id="ARBA00022478"/>
    </source>
</evidence>
<keyword evidence="6 13" id="KW-0548">Nucleotidyltransferase</keyword>
<evidence type="ECO:0000256" key="5">
    <source>
        <dbReference type="ARBA" id="ARBA00022679"/>
    </source>
</evidence>
<evidence type="ECO:0000256" key="8">
    <source>
        <dbReference type="ARBA" id="ARBA00022932"/>
    </source>
</evidence>
<sequence length="1643" mass="189682">MDDAFQVKKSGNDNQKQSKLVMMYPFGTGLVQFMEERGLISFVTDLSGSIRVIKKKGAYFLPSKLYAVCNFDISLLPIKLNLPMVCKPLDWTSTCPPDQKPRNLSELSGGYLSGPTGEIYDRYRLLSSGNINHFYIDIGKEDNYMRLCNVMNMLQSQAFQINSNWLNLIQNQENKDLLVEYGYLMPSFLASINIKDVSILLREFHMKDEVINKLCSFNDLLHTLCKNIQRAHYEQLIIKLAIAYDGYHFYLPAFIDFRGRIYRSGILHFHERDLARSLIIFADSASISNIDYINKRTLAAAAAFHYKSFASVEEGLEWFDNNITNVCENPIVCARDAKRPFQFLANIIAFNANKHNSIPITQDASASAYQIMSYFLLDETMAKRTNLFPSLDGQIQDVYSFFLEELKEFMKAELENNLSTIVCNNLTRKVVKGIFMPMIYGKTLMSTASDLKDHLSHFITHKECFNVASLCFKFWRKKYQGMECLIRLIRHIGWIASARETPVYYRVPYFTTVQDYMIMDSIYIWVYDRLHKKKRRVTLRVSSSKRDRRKTEISTFVNFIHQKDACIAMSVVETMLISSGAHIYTVHDNFISTVQYSNLIPSIYGHVIRDMGPPLSIINEFIYMNVIKPIVKGESDGPTVGDFARKVISKETLHYYLKANVPKNISKKMMATWEERISGILTSYEDYSRNVCGDFQSPSWEAHEQNATTGKLLNCLYQKIERTTHQDPHPGLIIASHHFFEPYPLVNETDLLSLATMDLLIQFAYPSLSGYGKFTISFTMMRSYGEEISFTLGPAIPLTYQDCKLIPMSEVYAHIYRTLFKYAEIYDGDYIVRLMIRVYMDGQKKDRPALSSEERYSSLSSIIQAGLSEIEPITAREIRNRKRSYPTHITALKPCRTELKPFMVADTETILIDDVHKPYAAGLMMVRPGDQINDIMIDTYFSEDYSIILDSFEERSTKVLYDLVLRISKIVRQEKSTLTIYFHNFSRFDGILLLKHLACHHKSYKLKPLMRNHRLYELAVYSGNKMLFRFRDSLNLLPGKLSSLAKNLCPGLGPKGSIQYDEVTLSNLASMKKNLLAYMKQDILLLGGVMQKAQEIYWKLYKVDIESKITLSSLALSIFRMKYYDPSNWPIHIPNKNEDSFIRRAYYGGHTDTYKPYGEDLYYYDVNSLYPFVMKEFPMPGGVPVWHGNLDGKDLDSIFGFIEAYVVCPKTIKKPFLPYRDKNNTLIFPTGEFVGVYYSEELKYARGLGYTVLPISGYLFEGMESPFREFVSSLFESRLEARKSGNEAMAYVYKILMNSLYGRFGINPKSTITDVCDEDRYKDLIRHTELIFGDKLSESNYIVSYHSNTDTGSDYWNPPKNSAVQLAAAITASARIHMYPYISREDCYYTDTDSVVLGQPLPKEEISSVLGKFKLEDRVMKGYFLAPKSYFYIAIDGTNVHKFKGPAKNQVNPEWFELQYADPSRTEVVPVEANFRIDWHTLNIIKKETLVRLRIQLGTKRIPVYHRDVWVDTDPIDIKDLSCLDHIGKLIIKSLRNDVIQLQIENDILNEKLSQKEREIAERYKEMKSQFDAKMNTDKRMHTQSTTEIETSLTEDRTLLDKEEEEPTEVTNPTLDEKTNTDKKIPNTDTDEEIPNTDEEKPP</sequence>
<keyword evidence="15" id="KW-0175">Coiled coil</keyword>
<evidence type="ECO:0000256" key="3">
    <source>
        <dbReference type="ARBA" id="ARBA00009493"/>
    </source>
</evidence>
<dbReference type="Gene3D" id="3.30.420.10">
    <property type="entry name" value="Ribonuclease H-like superfamily/Ribonuclease H"/>
    <property type="match status" value="1"/>
</dbReference>
<evidence type="ECO:0000256" key="1">
    <source>
        <dbReference type="ARBA" id="ARBA00004026"/>
    </source>
</evidence>
<dbReference type="GO" id="GO:0003899">
    <property type="term" value="F:DNA-directed RNA polymerase activity"/>
    <property type="evidence" value="ECO:0007669"/>
    <property type="project" value="UniProtKB-EC"/>
</dbReference>
<dbReference type="OrthoDB" id="1706475at2759"/>
<dbReference type="Gene3D" id="1.10.150.20">
    <property type="entry name" value="5' to 3' exonuclease, C-terminal subdomain"/>
    <property type="match status" value="1"/>
</dbReference>
<evidence type="ECO:0000313" key="19">
    <source>
        <dbReference type="EMBL" id="GFS28696.1"/>
    </source>
</evidence>
<dbReference type="InterPro" id="IPR006172">
    <property type="entry name" value="DNA-dir_DNA_pol_B"/>
</dbReference>
<name>A0A7J0D761_9ERIC</name>
<keyword evidence="4 14" id="KW-0240">DNA-directed RNA polymerase</keyword>
<evidence type="ECO:0000313" key="20">
    <source>
        <dbReference type="Proteomes" id="UP000585474"/>
    </source>
</evidence>
<dbReference type="Pfam" id="PF00940">
    <property type="entry name" value="RNA_pol"/>
    <property type="match status" value="1"/>
</dbReference>
<dbReference type="EC" id="2.7.7.6" evidence="14"/>
<protein>
    <recommendedName>
        <fullName evidence="13 14">Multifunctional fusion protein</fullName>
    </recommendedName>
    <domain>
        <recommendedName>
            <fullName evidence="13">DNA polymerase</fullName>
            <ecNumber evidence="13">2.7.7.7</ecNumber>
        </recommendedName>
    </domain>
    <domain>
        <recommendedName>
            <fullName evidence="14">DNA-directed RNA polymerase</fullName>
            <ecNumber evidence="14">2.7.7.6</ecNumber>
        </recommendedName>
    </domain>
</protein>
<keyword evidence="20" id="KW-1185">Reference proteome</keyword>
<gene>
    <name evidence="19" type="ORF">Acr_00g0003340</name>
</gene>
<evidence type="ECO:0000256" key="13">
    <source>
        <dbReference type="RuleBase" id="RU000442"/>
    </source>
</evidence>
<evidence type="ECO:0000256" key="2">
    <source>
        <dbReference type="ARBA" id="ARBA00005755"/>
    </source>
</evidence>
<dbReference type="Gene3D" id="3.90.1600.10">
    <property type="entry name" value="Palm domain of DNA polymerase"/>
    <property type="match status" value="2"/>
</dbReference>
<dbReference type="GO" id="GO:0006260">
    <property type="term" value="P:DNA replication"/>
    <property type="evidence" value="ECO:0007669"/>
    <property type="project" value="UniProtKB-KW"/>
</dbReference>
<evidence type="ECO:0000259" key="17">
    <source>
        <dbReference type="Pfam" id="PF00940"/>
    </source>
</evidence>
<dbReference type="GO" id="GO:0006351">
    <property type="term" value="P:DNA-templated transcription"/>
    <property type="evidence" value="ECO:0007669"/>
    <property type="project" value="InterPro"/>
</dbReference>
<feature type="compositionally biased region" description="Basic and acidic residues" evidence="16">
    <location>
        <begin position="1571"/>
        <end position="1581"/>
    </location>
</feature>
<dbReference type="GO" id="GO:0000428">
    <property type="term" value="C:DNA-directed RNA polymerase complex"/>
    <property type="evidence" value="ECO:0007669"/>
    <property type="project" value="UniProtKB-KW"/>
</dbReference>
<dbReference type="PROSITE" id="PS00116">
    <property type="entry name" value="DNA_POLYMERASE_B"/>
    <property type="match status" value="1"/>
</dbReference>
<dbReference type="InterPro" id="IPR002092">
    <property type="entry name" value="DNA-dir_Rpol_phage-type"/>
</dbReference>
<comment type="similarity">
    <text evidence="2 13">Belongs to the DNA polymerase type-B family.</text>
</comment>
<dbReference type="GO" id="GO:0000166">
    <property type="term" value="F:nucleotide binding"/>
    <property type="evidence" value="ECO:0007669"/>
    <property type="project" value="InterPro"/>
</dbReference>
<feature type="region of interest" description="Disordered" evidence="16">
    <location>
        <begin position="1571"/>
        <end position="1643"/>
    </location>
</feature>
<dbReference type="PANTHER" id="PTHR33568:SF3">
    <property type="entry name" value="DNA-DIRECTED DNA POLYMERASE"/>
    <property type="match status" value="1"/>
</dbReference>
<evidence type="ECO:0000256" key="12">
    <source>
        <dbReference type="ARBA" id="ARBA00049244"/>
    </source>
</evidence>
<dbReference type="SUPFAM" id="SSF53098">
    <property type="entry name" value="Ribonuclease H-like"/>
    <property type="match status" value="1"/>
</dbReference>
<dbReference type="SMART" id="SM00486">
    <property type="entry name" value="POLBc"/>
    <property type="match status" value="1"/>
</dbReference>
<keyword evidence="5 13" id="KW-0808">Transferase</keyword>
<evidence type="ECO:0000256" key="11">
    <source>
        <dbReference type="ARBA" id="ARBA00048552"/>
    </source>
</evidence>
<keyword evidence="9 13" id="KW-0238">DNA-binding</keyword>
<feature type="compositionally biased region" description="Polar residues" evidence="16">
    <location>
        <begin position="1583"/>
        <end position="1592"/>
    </location>
</feature>
<evidence type="ECO:0000256" key="6">
    <source>
        <dbReference type="ARBA" id="ARBA00022695"/>
    </source>
</evidence>
<keyword evidence="8 13" id="KW-0239">DNA-directed DNA polymerase</keyword>
<dbReference type="EC" id="2.7.7.7" evidence="13"/>
<comment type="similarity">
    <text evidence="3 14">Belongs to the phage and mitochondrial RNA polymerase family.</text>
</comment>
<evidence type="ECO:0000256" key="14">
    <source>
        <dbReference type="RuleBase" id="RU003805"/>
    </source>
</evidence>
<dbReference type="InterPro" id="IPR017964">
    <property type="entry name" value="DNA-dir_DNA_pol_B_CS"/>
</dbReference>
<dbReference type="InterPro" id="IPR004868">
    <property type="entry name" value="DNA-dir_DNA_pol_B_mt/vir"/>
</dbReference>
<dbReference type="PROSITE" id="PS00900">
    <property type="entry name" value="RNA_POL_PHAGE_1"/>
    <property type="match status" value="1"/>
</dbReference>
<keyword evidence="7 13" id="KW-0235">DNA replication</keyword>
<dbReference type="InterPro" id="IPR046950">
    <property type="entry name" value="DNA-dir_Rpol_C_phage-type"/>
</dbReference>
<evidence type="ECO:0000256" key="7">
    <source>
        <dbReference type="ARBA" id="ARBA00022705"/>
    </source>
</evidence>
<dbReference type="PRINTS" id="PR00106">
    <property type="entry name" value="DNAPOLB"/>
</dbReference>
<dbReference type="SUPFAM" id="SSF56672">
    <property type="entry name" value="DNA/RNA polymerases"/>
    <property type="match status" value="2"/>
</dbReference>
<comment type="caution">
    <text evidence="19">The sequence shown here is derived from an EMBL/GenBank/DDBJ whole genome shotgun (WGS) entry which is preliminary data.</text>
</comment>
<feature type="domain" description="DNA-directed DNA polymerase family B mitochondria/virus" evidence="18">
    <location>
        <begin position="1069"/>
        <end position="1385"/>
    </location>
</feature>
<feature type="domain" description="DNA-directed DNA polymerase family B mitochondria/virus" evidence="18">
    <location>
        <begin position="976"/>
        <end position="1064"/>
    </location>
</feature>
<evidence type="ECO:0000256" key="15">
    <source>
        <dbReference type="SAM" id="Coils"/>
    </source>
</evidence>
<evidence type="ECO:0000259" key="18">
    <source>
        <dbReference type="Pfam" id="PF03175"/>
    </source>
</evidence>
<accession>A0A7J0D761</accession>
<evidence type="ECO:0000256" key="16">
    <source>
        <dbReference type="SAM" id="MobiDB-lite"/>
    </source>
</evidence>
<dbReference type="InterPro" id="IPR023211">
    <property type="entry name" value="DNA_pol_palm_dom_sf"/>
</dbReference>
<comment type="catalytic activity">
    <reaction evidence="11 14">
        <text>RNA(n) + a ribonucleoside 5'-triphosphate = RNA(n+1) + diphosphate</text>
        <dbReference type="Rhea" id="RHEA:21248"/>
        <dbReference type="Rhea" id="RHEA-COMP:14527"/>
        <dbReference type="Rhea" id="RHEA-COMP:17342"/>
        <dbReference type="ChEBI" id="CHEBI:33019"/>
        <dbReference type="ChEBI" id="CHEBI:61557"/>
        <dbReference type="ChEBI" id="CHEBI:140395"/>
        <dbReference type="EC" id="2.7.7.6"/>
    </reaction>
</comment>
<dbReference type="Gene3D" id="1.10.287.690">
    <property type="entry name" value="Helix hairpin bin"/>
    <property type="match status" value="1"/>
</dbReference>
<organism evidence="19 20">
    <name type="scientific">Actinidia rufa</name>
    <dbReference type="NCBI Taxonomy" id="165716"/>
    <lineage>
        <taxon>Eukaryota</taxon>
        <taxon>Viridiplantae</taxon>
        <taxon>Streptophyta</taxon>
        <taxon>Embryophyta</taxon>
        <taxon>Tracheophyta</taxon>
        <taxon>Spermatophyta</taxon>
        <taxon>Magnoliopsida</taxon>
        <taxon>eudicotyledons</taxon>
        <taxon>Gunneridae</taxon>
        <taxon>Pentapetalae</taxon>
        <taxon>asterids</taxon>
        <taxon>Ericales</taxon>
        <taxon>Actinidiaceae</taxon>
        <taxon>Actinidia</taxon>
    </lineage>
</organism>
<evidence type="ECO:0000256" key="10">
    <source>
        <dbReference type="ARBA" id="ARBA00023163"/>
    </source>
</evidence>
<feature type="compositionally biased region" description="Basic and acidic residues" evidence="16">
    <location>
        <begin position="1615"/>
        <end position="1626"/>
    </location>
</feature>
<feature type="coiled-coil region" evidence="15">
    <location>
        <begin position="1532"/>
        <end position="1570"/>
    </location>
</feature>
<comment type="function">
    <text evidence="1 14">DNA-dependent RNA polymerase catalyzes the transcription of DNA into RNA using the four ribonucleoside triphosphates as substrates.</text>
</comment>
<keyword evidence="10 14" id="KW-0804">Transcription</keyword>